<dbReference type="SUPFAM" id="SSF52540">
    <property type="entry name" value="P-loop containing nucleoside triphosphate hydrolases"/>
    <property type="match status" value="1"/>
</dbReference>
<organism evidence="2">
    <name type="scientific">Thomasclavelia ramosa</name>
    <dbReference type="NCBI Taxonomy" id="1547"/>
    <lineage>
        <taxon>Bacteria</taxon>
        <taxon>Bacillati</taxon>
        <taxon>Bacillota</taxon>
        <taxon>Erysipelotrichia</taxon>
        <taxon>Erysipelotrichales</taxon>
        <taxon>Coprobacillaceae</taxon>
        <taxon>Thomasclavelia</taxon>
    </lineage>
</organism>
<dbReference type="Pfam" id="PF07693">
    <property type="entry name" value="KAP_NTPase"/>
    <property type="match status" value="1"/>
</dbReference>
<accession>A0A6N2XWR2</accession>
<dbReference type="InterPro" id="IPR027417">
    <property type="entry name" value="P-loop_NTPase"/>
</dbReference>
<proteinExistence type="predicted"/>
<dbReference type="RefSeq" id="WP_156634990.1">
    <property type="nucleotide sequence ID" value="NZ_CACRTL010000003.1"/>
</dbReference>
<sequence>MVKPLTMIEIKTIIKNYIKDERKKQAVLLNGEWGCGKTFFIKEKLIPDLEEYQILQISLYGISSTERIQEIIYSKWIEKIIGNNTDKIGVFGNMVAKGIEIFGKSATQFVEKRLGVENTLEDIKKYFADSNLSNKQTILIFDDIERCRIEIIELMGFLNNLSENNNYKLILIANEKEITRDENINTTALKYGIALNERLDISKIKKKETDNEADKINREDLINIIKYYFGQTTTYERTREKLVGLTVPYSIPIKESFDAIINKYVKKEKDSVTKILKKNKNRIIELFESQAHKNLRTLIVSCIAIEDILSSIDKNQITKDDNMLADELDAIVVYTIYSAIRRTMGKEEYKWSIGNRYGKVNVSINEIKDSNIYGYAFVDEYWKMQCIDADIVHSDIRKRISERTEYENRLKANHNYQKLSLNKLREWYILDDDDIYSSLDKLKKELECKKYYPQDFKDIITTLLTINNPNYGLNFNESSDNVLYDTTDNSQFADINLNNQEIQQDINFKWRKIDIASYVELMVQCFDDPEFNLTKDMLRVLTEDKQFAYSYTQLVIPLIEQIEKKELHDMQENPIISMPWDNNFENYCYDKRSDFIKLGRFLSLFDYHDLTKRLVYADAKEIHYFFRSLEEVYYFVNLDSIYSQDYEIVRNLRNYVSSNIDTVLNKKRSRTKAIWLKQLEINLEKYESDLEQK</sequence>
<name>A0A6N2XWR2_9FIRM</name>
<evidence type="ECO:0000313" key="2">
    <source>
        <dbReference type="EMBL" id="VYT57960.1"/>
    </source>
</evidence>
<dbReference type="InterPro" id="IPR011646">
    <property type="entry name" value="KAP_P-loop"/>
</dbReference>
<dbReference type="AlphaFoldDB" id="A0A6N2XWR2"/>
<dbReference type="Gene3D" id="3.40.50.300">
    <property type="entry name" value="P-loop containing nucleotide triphosphate hydrolases"/>
    <property type="match status" value="1"/>
</dbReference>
<dbReference type="EMBL" id="CACRTL010000003">
    <property type="protein sequence ID" value="VYT57960.1"/>
    <property type="molecule type" value="Genomic_DNA"/>
</dbReference>
<reference evidence="2" key="1">
    <citation type="submission" date="2019-11" db="EMBL/GenBank/DDBJ databases">
        <authorList>
            <person name="Feng L."/>
        </authorList>
    </citation>
    <scope>NUCLEOTIDE SEQUENCE</scope>
    <source>
        <strain evidence="2">CramosumLFYP8</strain>
    </source>
</reference>
<gene>
    <name evidence="2" type="ORF">CRLFYP8_00589</name>
</gene>
<protein>
    <submittedName>
        <fullName evidence="2">KAP family P-loop domain protein</fullName>
    </submittedName>
</protein>
<feature type="domain" description="KAP NTPase" evidence="1">
    <location>
        <begin position="17"/>
        <end position="186"/>
    </location>
</feature>
<evidence type="ECO:0000259" key="1">
    <source>
        <dbReference type="Pfam" id="PF07693"/>
    </source>
</evidence>